<reference evidence="1 2" key="1">
    <citation type="journal article" date="2019" name="Commun. Biol.">
        <title>The bagworm genome reveals a unique fibroin gene that provides high tensile strength.</title>
        <authorList>
            <person name="Kono N."/>
            <person name="Nakamura H."/>
            <person name="Ohtoshi R."/>
            <person name="Tomita M."/>
            <person name="Numata K."/>
            <person name="Arakawa K."/>
        </authorList>
    </citation>
    <scope>NUCLEOTIDE SEQUENCE [LARGE SCALE GENOMIC DNA]</scope>
</reference>
<organism evidence="1 2">
    <name type="scientific">Eumeta variegata</name>
    <name type="common">Bagworm moth</name>
    <name type="synonym">Eumeta japonica</name>
    <dbReference type="NCBI Taxonomy" id="151549"/>
    <lineage>
        <taxon>Eukaryota</taxon>
        <taxon>Metazoa</taxon>
        <taxon>Ecdysozoa</taxon>
        <taxon>Arthropoda</taxon>
        <taxon>Hexapoda</taxon>
        <taxon>Insecta</taxon>
        <taxon>Pterygota</taxon>
        <taxon>Neoptera</taxon>
        <taxon>Endopterygota</taxon>
        <taxon>Lepidoptera</taxon>
        <taxon>Glossata</taxon>
        <taxon>Ditrysia</taxon>
        <taxon>Tineoidea</taxon>
        <taxon>Psychidae</taxon>
        <taxon>Oiketicinae</taxon>
        <taxon>Eumeta</taxon>
    </lineage>
</organism>
<evidence type="ECO:0000313" key="2">
    <source>
        <dbReference type="Proteomes" id="UP000299102"/>
    </source>
</evidence>
<dbReference type="EMBL" id="BGZK01001949">
    <property type="protein sequence ID" value="GBP88665.1"/>
    <property type="molecule type" value="Genomic_DNA"/>
</dbReference>
<comment type="caution">
    <text evidence="1">The sequence shown here is derived from an EMBL/GenBank/DDBJ whole genome shotgun (WGS) entry which is preliminary data.</text>
</comment>
<name>A0A4C1ZQ45_EUMVA</name>
<keyword evidence="2" id="KW-1185">Reference proteome</keyword>
<protein>
    <submittedName>
        <fullName evidence="1">Uncharacterized protein</fullName>
    </submittedName>
</protein>
<proteinExistence type="predicted"/>
<accession>A0A4C1ZQ45</accession>
<dbReference type="Proteomes" id="UP000299102">
    <property type="component" value="Unassembled WGS sequence"/>
</dbReference>
<dbReference type="AlphaFoldDB" id="A0A4C1ZQ45"/>
<sequence length="78" mass="8350">MNARAVRRGSVPAALCTKLTRDAQSSAVAKRFCIPSRRSSRATSPTPTLLPSTAMPAMPSARAHALAPRAVYELHHIL</sequence>
<gene>
    <name evidence="1" type="ORF">EVAR_66692_1</name>
</gene>
<evidence type="ECO:0000313" key="1">
    <source>
        <dbReference type="EMBL" id="GBP88665.1"/>
    </source>
</evidence>